<dbReference type="Proteomes" id="UP001344906">
    <property type="component" value="Unassembled WGS sequence"/>
</dbReference>
<sequence length="463" mass="48909">MNTLVRSHAEEKKGIKSAIALSTICLGYFMVILDTTIVNVALPSIQHELNATVTGLQWAVAGYNLVFASLLLTAGALGDRVGSKKVFSWGLVLFALASSACGAAPNLWILQGARVLQGAGAALLVPNSLALLNHTFSTQRERARAIGFWGSIGGIGAICGPVLGGFLIHVLSWRYIFWVNVPVAAVALLLTLRYVVSAPRLAQRELDLGAQFTGIIALAALTLVFIQGSAWGWLSWPILLSDAAFVLFLVSFLIIERRAASPMLPLKLFSVPTFSAANMVGFLTNLGFYGQMFVISFYFQQARGYSPLLTGFALLPETGAVLVASLLSGRVSGRVGPYWPMVIGQATGCVGLLMLVVVQPSTSFLILSIMLLAIGFGMAFTMPAMTTAVIESAPADRSGIASAVLNSGRQMGSVLGVAILGSLVGQKMISIPGMHVSMLLAGVAFLCGCILALIFVDRKLKKA</sequence>
<feature type="transmembrane region" description="Helical" evidence="7">
    <location>
        <begin position="364"/>
        <end position="390"/>
    </location>
</feature>
<keyword evidence="3" id="KW-1003">Cell membrane</keyword>
<evidence type="ECO:0000256" key="2">
    <source>
        <dbReference type="ARBA" id="ARBA00022448"/>
    </source>
</evidence>
<dbReference type="InterPro" id="IPR020846">
    <property type="entry name" value="MFS_dom"/>
</dbReference>
<comment type="caution">
    <text evidence="9">The sequence shown here is derived from an EMBL/GenBank/DDBJ whole genome shotgun (WGS) entry which is preliminary data.</text>
</comment>
<feature type="transmembrane region" description="Helical" evidence="7">
    <location>
        <begin position="233"/>
        <end position="255"/>
    </location>
</feature>
<comment type="subcellular location">
    <subcellularLocation>
        <location evidence="1">Cell membrane</location>
        <topology evidence="1">Multi-pass membrane protein</topology>
    </subcellularLocation>
</comment>
<feature type="transmembrane region" description="Helical" evidence="7">
    <location>
        <begin position="175"/>
        <end position="196"/>
    </location>
</feature>
<dbReference type="Gene3D" id="1.20.1250.20">
    <property type="entry name" value="MFS general substrate transporter like domains"/>
    <property type="match status" value="1"/>
</dbReference>
<dbReference type="PANTHER" id="PTHR42718:SF40">
    <property type="entry name" value="METHYLENOMYCIN A RESISTANCE PROTEIN"/>
    <property type="match status" value="1"/>
</dbReference>
<evidence type="ECO:0000256" key="5">
    <source>
        <dbReference type="ARBA" id="ARBA00022989"/>
    </source>
</evidence>
<dbReference type="NCBIfam" id="TIGR00711">
    <property type="entry name" value="efflux_EmrB"/>
    <property type="match status" value="1"/>
</dbReference>
<proteinExistence type="predicted"/>
<dbReference type="EMBL" id="BSRI01000002">
    <property type="protein sequence ID" value="GLV57878.1"/>
    <property type="molecule type" value="Genomic_DNA"/>
</dbReference>
<feature type="transmembrane region" description="Helical" evidence="7">
    <location>
        <begin position="146"/>
        <end position="169"/>
    </location>
</feature>
<feature type="transmembrane region" description="Helical" evidence="7">
    <location>
        <begin position="338"/>
        <end position="358"/>
    </location>
</feature>
<evidence type="ECO:0000259" key="8">
    <source>
        <dbReference type="PROSITE" id="PS50850"/>
    </source>
</evidence>
<evidence type="ECO:0000313" key="10">
    <source>
        <dbReference type="Proteomes" id="UP001344906"/>
    </source>
</evidence>
<dbReference type="CDD" id="cd17321">
    <property type="entry name" value="MFS_MMR_MDR_like"/>
    <property type="match status" value="1"/>
</dbReference>
<feature type="transmembrane region" description="Helical" evidence="7">
    <location>
        <begin position="86"/>
        <end position="109"/>
    </location>
</feature>
<dbReference type="Pfam" id="PF07690">
    <property type="entry name" value="MFS_1"/>
    <property type="match status" value="1"/>
</dbReference>
<keyword evidence="4 7" id="KW-0812">Transmembrane</keyword>
<evidence type="ECO:0000256" key="3">
    <source>
        <dbReference type="ARBA" id="ARBA00022475"/>
    </source>
</evidence>
<keyword evidence="2" id="KW-0813">Transport</keyword>
<keyword evidence="6 7" id="KW-0472">Membrane</keyword>
<feature type="transmembrane region" description="Helical" evidence="7">
    <location>
        <begin position="435"/>
        <end position="456"/>
    </location>
</feature>
<evidence type="ECO:0000256" key="1">
    <source>
        <dbReference type="ARBA" id="ARBA00004651"/>
    </source>
</evidence>
<feature type="transmembrane region" description="Helical" evidence="7">
    <location>
        <begin position="54"/>
        <end position="74"/>
    </location>
</feature>
<accession>A0ABQ6FUC8</accession>
<evidence type="ECO:0000256" key="6">
    <source>
        <dbReference type="ARBA" id="ARBA00023136"/>
    </source>
</evidence>
<name>A0ABQ6FUC8_9CHLR</name>
<dbReference type="PRINTS" id="PR01036">
    <property type="entry name" value="TCRTETB"/>
</dbReference>
<dbReference type="SUPFAM" id="SSF103473">
    <property type="entry name" value="MFS general substrate transporter"/>
    <property type="match status" value="1"/>
</dbReference>
<protein>
    <submittedName>
        <fullName evidence="9">MFS transporter</fullName>
    </submittedName>
</protein>
<evidence type="ECO:0000256" key="4">
    <source>
        <dbReference type="ARBA" id="ARBA00022692"/>
    </source>
</evidence>
<dbReference type="Gene3D" id="1.20.1720.10">
    <property type="entry name" value="Multidrug resistance protein D"/>
    <property type="match status" value="1"/>
</dbReference>
<evidence type="ECO:0000256" key="7">
    <source>
        <dbReference type="SAM" id="Phobius"/>
    </source>
</evidence>
<feature type="transmembrane region" description="Helical" evidence="7">
    <location>
        <begin position="305"/>
        <end position="326"/>
    </location>
</feature>
<dbReference type="PROSITE" id="PS50850">
    <property type="entry name" value="MFS"/>
    <property type="match status" value="1"/>
</dbReference>
<dbReference type="RefSeq" id="WP_338253922.1">
    <property type="nucleotide sequence ID" value="NZ_BSRI01000002.1"/>
</dbReference>
<reference evidence="9 10" key="1">
    <citation type="submission" date="2023-02" db="EMBL/GenBank/DDBJ databases">
        <title>Dictyobacter halimunensis sp. nov., a new member of the class Ktedonobacteria from forest soil in a geothermal area.</title>
        <authorList>
            <person name="Rachmania M.K."/>
            <person name="Ningsih F."/>
            <person name="Sakai Y."/>
            <person name="Yabe S."/>
            <person name="Yokota A."/>
            <person name="Sjamsuridzal W."/>
        </authorList>
    </citation>
    <scope>NUCLEOTIDE SEQUENCE [LARGE SCALE GENOMIC DNA]</scope>
    <source>
        <strain evidence="9 10">S3.2.2.5</strain>
    </source>
</reference>
<feature type="domain" description="Major facilitator superfamily (MFS) profile" evidence="8">
    <location>
        <begin position="20"/>
        <end position="460"/>
    </location>
</feature>
<keyword evidence="10" id="KW-1185">Reference proteome</keyword>
<evidence type="ECO:0000313" key="9">
    <source>
        <dbReference type="EMBL" id="GLV57878.1"/>
    </source>
</evidence>
<feature type="transmembrane region" description="Helical" evidence="7">
    <location>
        <begin position="276"/>
        <end position="299"/>
    </location>
</feature>
<dbReference type="InterPro" id="IPR036259">
    <property type="entry name" value="MFS_trans_sf"/>
</dbReference>
<dbReference type="PANTHER" id="PTHR42718">
    <property type="entry name" value="MAJOR FACILITATOR SUPERFAMILY MULTIDRUG TRANSPORTER MFSC"/>
    <property type="match status" value="1"/>
</dbReference>
<dbReference type="InterPro" id="IPR004638">
    <property type="entry name" value="EmrB-like"/>
</dbReference>
<feature type="transmembrane region" description="Helical" evidence="7">
    <location>
        <begin position="208"/>
        <end position="227"/>
    </location>
</feature>
<keyword evidence="5 7" id="KW-1133">Transmembrane helix</keyword>
<dbReference type="InterPro" id="IPR011701">
    <property type="entry name" value="MFS"/>
</dbReference>
<feature type="transmembrane region" description="Helical" evidence="7">
    <location>
        <begin position="20"/>
        <end position="42"/>
    </location>
</feature>
<gene>
    <name evidence="9" type="ORF">KDH_47130</name>
</gene>
<organism evidence="9 10">
    <name type="scientific">Dictyobacter halimunensis</name>
    <dbReference type="NCBI Taxonomy" id="3026934"/>
    <lineage>
        <taxon>Bacteria</taxon>
        <taxon>Bacillati</taxon>
        <taxon>Chloroflexota</taxon>
        <taxon>Ktedonobacteria</taxon>
        <taxon>Ktedonobacterales</taxon>
        <taxon>Dictyobacteraceae</taxon>
        <taxon>Dictyobacter</taxon>
    </lineage>
</organism>